<dbReference type="Proteomes" id="UP001519328">
    <property type="component" value="Unassembled WGS sequence"/>
</dbReference>
<name>A0ABS4HAD8_9BACI</name>
<sequence length="48" mass="5611">MSNLVKETTKLSDSINKKRDKFDACSSMEFFINKTAEGDLLFYIVLYR</sequence>
<accession>A0ABS4HAD8</accession>
<proteinExistence type="predicted"/>
<evidence type="ECO:0000313" key="2">
    <source>
        <dbReference type="Proteomes" id="UP001519328"/>
    </source>
</evidence>
<keyword evidence="2" id="KW-1185">Reference proteome</keyword>
<evidence type="ECO:0000313" key="1">
    <source>
        <dbReference type="EMBL" id="MBP1947871.1"/>
    </source>
</evidence>
<reference evidence="1 2" key="1">
    <citation type="submission" date="2021-03" db="EMBL/GenBank/DDBJ databases">
        <title>Genomic Encyclopedia of Type Strains, Phase IV (KMG-IV): sequencing the most valuable type-strain genomes for metagenomic binning, comparative biology and taxonomic classification.</title>
        <authorList>
            <person name="Goeker M."/>
        </authorList>
    </citation>
    <scope>NUCLEOTIDE SEQUENCE [LARGE SCALE GENOMIC DNA]</scope>
    <source>
        <strain evidence="1 2">DSM 21085</strain>
    </source>
</reference>
<dbReference type="EMBL" id="JAGGKK010000003">
    <property type="protein sequence ID" value="MBP1947871.1"/>
    <property type="molecule type" value="Genomic_DNA"/>
</dbReference>
<protein>
    <submittedName>
        <fullName evidence="1">Uncharacterized protein</fullName>
    </submittedName>
</protein>
<comment type="caution">
    <text evidence="1">The sequence shown here is derived from an EMBL/GenBank/DDBJ whole genome shotgun (WGS) entry which is preliminary data.</text>
</comment>
<organism evidence="1 2">
    <name type="scientific">Virgibacillus litoralis</name>
    <dbReference type="NCBI Taxonomy" id="578221"/>
    <lineage>
        <taxon>Bacteria</taxon>
        <taxon>Bacillati</taxon>
        <taxon>Bacillota</taxon>
        <taxon>Bacilli</taxon>
        <taxon>Bacillales</taxon>
        <taxon>Bacillaceae</taxon>
        <taxon>Virgibacillus</taxon>
    </lineage>
</organism>
<gene>
    <name evidence="1" type="ORF">J2Z82_000800</name>
</gene>